<reference evidence="2" key="1">
    <citation type="submission" date="2024-02" db="EMBL/GenBank/DDBJ databases">
        <authorList>
            <consortium name="ELIXIR-Norway"/>
            <consortium name="Elixir Norway"/>
        </authorList>
    </citation>
    <scope>NUCLEOTIDE SEQUENCE</scope>
</reference>
<dbReference type="EMBL" id="OZ020114">
    <property type="protein sequence ID" value="CAK9266647.1"/>
    <property type="molecule type" value="Genomic_DNA"/>
</dbReference>
<feature type="region of interest" description="Disordered" evidence="1">
    <location>
        <begin position="1"/>
        <end position="20"/>
    </location>
</feature>
<name>A0ABP0WIE5_9BRYO</name>
<dbReference type="Proteomes" id="UP001497444">
    <property type="component" value="Chromosome 19"/>
</dbReference>
<proteinExistence type="predicted"/>
<keyword evidence="3" id="KW-1185">Reference proteome</keyword>
<evidence type="ECO:0000313" key="3">
    <source>
        <dbReference type="Proteomes" id="UP001497444"/>
    </source>
</evidence>
<protein>
    <submittedName>
        <fullName evidence="2">Uncharacterized protein</fullName>
    </submittedName>
</protein>
<organism evidence="2 3">
    <name type="scientific">Sphagnum jensenii</name>
    <dbReference type="NCBI Taxonomy" id="128206"/>
    <lineage>
        <taxon>Eukaryota</taxon>
        <taxon>Viridiplantae</taxon>
        <taxon>Streptophyta</taxon>
        <taxon>Embryophyta</taxon>
        <taxon>Bryophyta</taxon>
        <taxon>Sphagnophytina</taxon>
        <taxon>Sphagnopsida</taxon>
        <taxon>Sphagnales</taxon>
        <taxon>Sphagnaceae</taxon>
        <taxon>Sphagnum</taxon>
    </lineage>
</organism>
<gene>
    <name evidence="2" type="ORF">CSSPJE1EN1_LOCUS12125</name>
</gene>
<evidence type="ECO:0000256" key="1">
    <source>
        <dbReference type="SAM" id="MobiDB-lite"/>
    </source>
</evidence>
<accession>A0ABP0WIE5</accession>
<sequence length="98" mass="10682">MDDKESLTPNRFLSALGRKSPNPERRQLWLFFSTSEPHHQNPSVSIFLQGGKAGGDGFCRDRLRGCSGQHKGGLEFEVFFTTSHVAAAVTGGYLARGG</sequence>
<evidence type="ECO:0000313" key="2">
    <source>
        <dbReference type="EMBL" id="CAK9266647.1"/>
    </source>
</evidence>